<feature type="region of interest" description="Disordered" evidence="1">
    <location>
        <begin position="252"/>
        <end position="361"/>
    </location>
</feature>
<dbReference type="PANTHER" id="PTHR12771">
    <property type="entry name" value="ENGULFMENT AND CELL MOTILITY"/>
    <property type="match status" value="1"/>
</dbReference>
<dbReference type="PROSITE" id="PS51335">
    <property type="entry name" value="ELMO"/>
    <property type="match status" value="1"/>
</dbReference>
<proteinExistence type="predicted"/>
<protein>
    <submittedName>
        <fullName evidence="3">ELMOD3 protein</fullName>
    </submittedName>
</protein>
<dbReference type="Pfam" id="PF04727">
    <property type="entry name" value="ELMO_CED12"/>
    <property type="match status" value="1"/>
</dbReference>
<evidence type="ECO:0000313" key="4">
    <source>
        <dbReference type="Proteomes" id="UP001141327"/>
    </source>
</evidence>
<evidence type="ECO:0000256" key="1">
    <source>
        <dbReference type="SAM" id="MobiDB-lite"/>
    </source>
</evidence>
<gene>
    <name evidence="3" type="ORF">PAPYR_5868</name>
</gene>
<organism evidence="3 4">
    <name type="scientific">Paratrimastix pyriformis</name>
    <dbReference type="NCBI Taxonomy" id="342808"/>
    <lineage>
        <taxon>Eukaryota</taxon>
        <taxon>Metamonada</taxon>
        <taxon>Preaxostyla</taxon>
        <taxon>Paratrimastigidae</taxon>
        <taxon>Paratrimastix</taxon>
    </lineage>
</organism>
<evidence type="ECO:0000259" key="2">
    <source>
        <dbReference type="PROSITE" id="PS51335"/>
    </source>
</evidence>
<comment type="caution">
    <text evidence="3">The sequence shown here is derived from an EMBL/GenBank/DDBJ whole genome shotgun (WGS) entry which is preliminary data.</text>
</comment>
<name>A0ABQ8UGU4_9EUKA</name>
<feature type="compositionally biased region" description="Low complexity" evidence="1">
    <location>
        <begin position="261"/>
        <end position="274"/>
    </location>
</feature>
<accession>A0ABQ8UGU4</accession>
<keyword evidence="4" id="KW-1185">Reference proteome</keyword>
<dbReference type="PANTHER" id="PTHR12771:SF2">
    <property type="entry name" value="ELMO DOMAIN-CONTAINING PROTEIN 3"/>
    <property type="match status" value="1"/>
</dbReference>
<dbReference type="InterPro" id="IPR050868">
    <property type="entry name" value="ELMO_domain-containing"/>
</dbReference>
<feature type="domain" description="ELMO" evidence="2">
    <location>
        <begin position="91"/>
        <end position="242"/>
    </location>
</feature>
<dbReference type="InterPro" id="IPR006816">
    <property type="entry name" value="ELMO_dom"/>
</dbReference>
<dbReference type="Proteomes" id="UP001141327">
    <property type="component" value="Unassembled WGS sequence"/>
</dbReference>
<reference evidence="3" key="1">
    <citation type="journal article" date="2022" name="bioRxiv">
        <title>Genomics of Preaxostyla Flagellates Illuminates Evolutionary Transitions and the Path Towards Mitochondrial Loss.</title>
        <authorList>
            <person name="Novak L.V.F."/>
            <person name="Treitli S.C."/>
            <person name="Pyrih J."/>
            <person name="Halakuc P."/>
            <person name="Pipaliya S.V."/>
            <person name="Vacek V."/>
            <person name="Brzon O."/>
            <person name="Soukal P."/>
            <person name="Eme L."/>
            <person name="Dacks J.B."/>
            <person name="Karnkowska A."/>
            <person name="Elias M."/>
            <person name="Hampl V."/>
        </authorList>
    </citation>
    <scope>NUCLEOTIDE SEQUENCE</scope>
    <source>
        <strain evidence="3">RCP-MX</strain>
    </source>
</reference>
<evidence type="ECO:0000313" key="3">
    <source>
        <dbReference type="EMBL" id="KAJ4458472.1"/>
    </source>
</evidence>
<sequence>METRTFSTEVVSSGPAVQPLVGPGAQFISLDDSEQFFMRTLDLSAEMPKIVPEDIQVVCGCCGPPKLRASLQAERDRIFALALHKFHEEETYHRVLFTIHRKFTGARTCSRIGPHWEEIGFQGVDPQTDLRSGGVLSLLQLLHLLYRHQDLAHDLFVQSRHPAKGFPLAVFSINLTGLCLEALRSGRLNRPCNQAQAVLPVFNTLYVAAFEHLGRIWAQGQRTIRDAGQVLAELRRACVNNPTALMATFDKSQKAPASRHAGAMMTPPEAATPTPSGPRVPAAIPTSPYLDIESVPDSRRPVADRAQVSGDDTPVAMPQLGEWSSAPEPTKRSSMARSGIAERQTSAGKRPAGGPAVIPGRSATDFLELDFSEGGKPSDNLF</sequence>
<dbReference type="EMBL" id="JAPMOS010000029">
    <property type="protein sequence ID" value="KAJ4458472.1"/>
    <property type="molecule type" value="Genomic_DNA"/>
</dbReference>